<dbReference type="SMART" id="SM00194">
    <property type="entry name" value="PTPc"/>
    <property type="match status" value="2"/>
</dbReference>
<dbReference type="CDD" id="cd00096">
    <property type="entry name" value="Ig"/>
    <property type="match status" value="1"/>
</dbReference>
<proteinExistence type="predicted"/>
<evidence type="ECO:0000256" key="13">
    <source>
        <dbReference type="SAM" id="Phobius"/>
    </source>
</evidence>
<evidence type="ECO:0000256" key="2">
    <source>
        <dbReference type="ARBA" id="ARBA00013064"/>
    </source>
</evidence>
<dbReference type="PROSITE" id="PS50835">
    <property type="entry name" value="IG_LIKE"/>
    <property type="match status" value="2"/>
</dbReference>
<dbReference type="PROSITE" id="PS50056">
    <property type="entry name" value="TYR_PHOSPHATASE_2"/>
    <property type="match status" value="2"/>
</dbReference>
<evidence type="ECO:0000256" key="11">
    <source>
        <dbReference type="ARBA" id="ARBA00051722"/>
    </source>
</evidence>
<evidence type="ECO:0000313" key="18">
    <source>
        <dbReference type="EMBL" id="NBJ62821.1"/>
    </source>
</evidence>
<keyword evidence="10" id="KW-0393">Immunoglobulin domain</keyword>
<dbReference type="GO" id="GO:0048666">
    <property type="term" value="P:neuron development"/>
    <property type="evidence" value="ECO:0007669"/>
    <property type="project" value="UniProtKB-ARBA"/>
</dbReference>
<dbReference type="InterPro" id="IPR003599">
    <property type="entry name" value="Ig_sub"/>
</dbReference>
<keyword evidence="3 13" id="KW-0812">Transmembrane</keyword>
<evidence type="ECO:0000256" key="3">
    <source>
        <dbReference type="ARBA" id="ARBA00022692"/>
    </source>
</evidence>
<dbReference type="InterPro" id="IPR029021">
    <property type="entry name" value="Prot-tyrosine_phosphatase-like"/>
</dbReference>
<dbReference type="GO" id="GO:0005001">
    <property type="term" value="F:transmembrane receptor protein tyrosine phosphatase activity"/>
    <property type="evidence" value="ECO:0007669"/>
    <property type="project" value="UniProtKB-ARBA"/>
</dbReference>
<dbReference type="SUPFAM" id="SSF49265">
    <property type="entry name" value="Fibronectin type III"/>
    <property type="match status" value="2"/>
</dbReference>
<dbReference type="InterPro" id="IPR036179">
    <property type="entry name" value="Ig-like_dom_sf"/>
</dbReference>
<feature type="domain" description="Ig-like" evidence="16">
    <location>
        <begin position="24"/>
        <end position="112"/>
    </location>
</feature>
<dbReference type="EC" id="3.1.3.48" evidence="2"/>
<accession>A0A6B2EI14</accession>
<dbReference type="InterPro" id="IPR000387">
    <property type="entry name" value="Tyr_Pase_dom"/>
</dbReference>
<dbReference type="PROSITE" id="PS50853">
    <property type="entry name" value="FN3"/>
    <property type="match status" value="3"/>
</dbReference>
<comment type="catalytic activity">
    <reaction evidence="11">
        <text>O-phospho-L-tyrosyl-[protein] + H2O = L-tyrosyl-[protein] + phosphate</text>
        <dbReference type="Rhea" id="RHEA:10684"/>
        <dbReference type="Rhea" id="RHEA-COMP:10136"/>
        <dbReference type="Rhea" id="RHEA-COMP:20101"/>
        <dbReference type="ChEBI" id="CHEBI:15377"/>
        <dbReference type="ChEBI" id="CHEBI:43474"/>
        <dbReference type="ChEBI" id="CHEBI:46858"/>
        <dbReference type="ChEBI" id="CHEBI:61978"/>
        <dbReference type="EC" id="3.1.3.48"/>
    </reaction>
</comment>
<dbReference type="PRINTS" id="PR00700">
    <property type="entry name" value="PRTYPHPHTASE"/>
</dbReference>
<keyword evidence="5" id="KW-0378">Hydrolase</keyword>
<evidence type="ECO:0000259" key="15">
    <source>
        <dbReference type="PROSITE" id="PS50056"/>
    </source>
</evidence>
<feature type="domain" description="Ig-like" evidence="16">
    <location>
        <begin position="131"/>
        <end position="234"/>
    </location>
</feature>
<organism evidence="18">
    <name type="scientific">Phlebotomus kandelakii</name>
    <dbReference type="NCBI Taxonomy" id="1109342"/>
    <lineage>
        <taxon>Eukaryota</taxon>
        <taxon>Metazoa</taxon>
        <taxon>Ecdysozoa</taxon>
        <taxon>Arthropoda</taxon>
        <taxon>Hexapoda</taxon>
        <taxon>Insecta</taxon>
        <taxon>Pterygota</taxon>
        <taxon>Neoptera</taxon>
        <taxon>Endopterygota</taxon>
        <taxon>Diptera</taxon>
        <taxon>Nematocera</taxon>
        <taxon>Psychodoidea</taxon>
        <taxon>Psychodidae</taxon>
        <taxon>Phlebotomus</taxon>
        <taxon>Larroussius</taxon>
    </lineage>
</organism>
<feature type="domain" description="Fibronectin type-III" evidence="17">
    <location>
        <begin position="446"/>
        <end position="558"/>
    </location>
</feature>
<dbReference type="SMART" id="SM00060">
    <property type="entry name" value="FN3"/>
    <property type="match status" value="3"/>
</dbReference>
<dbReference type="PANTHER" id="PTHR19134:SF495">
    <property type="entry name" value="TYROSINE-PROTEIN PHOSPHATASE 69D"/>
    <property type="match status" value="1"/>
</dbReference>
<protein>
    <recommendedName>
        <fullName evidence="2">protein-tyrosine-phosphatase</fullName>
        <ecNumber evidence="2">3.1.3.48</ecNumber>
    </recommendedName>
</protein>
<comment type="subcellular location">
    <subcellularLocation>
        <location evidence="1">Membrane</location>
        <topology evidence="1">Single-pass membrane protein</topology>
    </subcellularLocation>
</comment>
<feature type="transmembrane region" description="Helical" evidence="13">
    <location>
        <begin position="815"/>
        <end position="841"/>
    </location>
</feature>
<dbReference type="Pfam" id="PF00041">
    <property type="entry name" value="fn3"/>
    <property type="match status" value="3"/>
</dbReference>
<feature type="domain" description="Tyrosine specific protein phosphatases" evidence="15">
    <location>
        <begin position="1096"/>
        <end position="1167"/>
    </location>
</feature>
<dbReference type="Pfam" id="PF00102">
    <property type="entry name" value="Y_phosphatase"/>
    <property type="match status" value="2"/>
</dbReference>
<dbReference type="Gene3D" id="2.60.40.10">
    <property type="entry name" value="Immunoglobulins"/>
    <property type="match status" value="5"/>
</dbReference>
<dbReference type="SUPFAM" id="SSF52799">
    <property type="entry name" value="(Phosphotyrosine protein) phosphatases II"/>
    <property type="match status" value="2"/>
</dbReference>
<dbReference type="InterPro" id="IPR036116">
    <property type="entry name" value="FN3_sf"/>
</dbReference>
<dbReference type="PROSITE" id="PS50055">
    <property type="entry name" value="TYR_PHOSPHATASE_PTP"/>
    <property type="match status" value="2"/>
</dbReference>
<evidence type="ECO:0000256" key="5">
    <source>
        <dbReference type="ARBA" id="ARBA00022801"/>
    </source>
</evidence>
<name>A0A6B2EI14_9DIPT</name>
<evidence type="ECO:0000256" key="12">
    <source>
        <dbReference type="SAM" id="MobiDB-lite"/>
    </source>
</evidence>
<dbReference type="CDD" id="cd00047">
    <property type="entry name" value="PTPc"/>
    <property type="match status" value="2"/>
</dbReference>
<dbReference type="Pfam" id="PF13927">
    <property type="entry name" value="Ig_3"/>
    <property type="match status" value="1"/>
</dbReference>
<dbReference type="FunFam" id="3.90.190.10:FF:000096">
    <property type="entry name" value="Tyrosine-protein phosphatase 69D"/>
    <property type="match status" value="1"/>
</dbReference>
<dbReference type="SMART" id="SM00404">
    <property type="entry name" value="PTPc_motif"/>
    <property type="match status" value="2"/>
</dbReference>
<keyword evidence="8 13" id="KW-0472">Membrane</keyword>
<evidence type="ECO:0000259" key="17">
    <source>
        <dbReference type="PROSITE" id="PS50853"/>
    </source>
</evidence>
<dbReference type="Gene3D" id="3.90.190.10">
    <property type="entry name" value="Protein tyrosine phosphatase superfamily"/>
    <property type="match status" value="2"/>
</dbReference>
<feature type="domain" description="Tyrosine specific protein phosphatases" evidence="15">
    <location>
        <begin position="1383"/>
        <end position="1462"/>
    </location>
</feature>
<feature type="domain" description="Tyrosine-protein phosphatase" evidence="14">
    <location>
        <begin position="1208"/>
        <end position="1471"/>
    </location>
</feature>
<evidence type="ECO:0000256" key="6">
    <source>
        <dbReference type="ARBA" id="ARBA00022912"/>
    </source>
</evidence>
<evidence type="ECO:0000256" key="9">
    <source>
        <dbReference type="ARBA" id="ARBA00023157"/>
    </source>
</evidence>
<keyword evidence="6" id="KW-0904">Protein phosphatase</keyword>
<dbReference type="GO" id="GO:0009653">
    <property type="term" value="P:anatomical structure morphogenesis"/>
    <property type="evidence" value="ECO:0007669"/>
    <property type="project" value="UniProtKB-ARBA"/>
</dbReference>
<feature type="domain" description="Tyrosine-protein phosphatase" evidence="14">
    <location>
        <begin position="912"/>
        <end position="1176"/>
    </location>
</feature>
<keyword evidence="7 13" id="KW-1133">Transmembrane helix</keyword>
<dbReference type="InterPro" id="IPR050348">
    <property type="entry name" value="Protein-Tyr_Phosphatase"/>
</dbReference>
<evidence type="ECO:0000256" key="8">
    <source>
        <dbReference type="ARBA" id="ARBA00023136"/>
    </source>
</evidence>
<dbReference type="EMBL" id="GIFK01005118">
    <property type="protein sequence ID" value="NBJ62821.1"/>
    <property type="molecule type" value="Transcribed_RNA"/>
</dbReference>
<dbReference type="GO" id="GO:0016020">
    <property type="term" value="C:membrane"/>
    <property type="evidence" value="ECO:0007669"/>
    <property type="project" value="UniProtKB-SubCell"/>
</dbReference>
<feature type="domain" description="Fibronectin type-III" evidence="17">
    <location>
        <begin position="342"/>
        <end position="442"/>
    </location>
</feature>
<evidence type="ECO:0000256" key="1">
    <source>
        <dbReference type="ARBA" id="ARBA00004167"/>
    </source>
</evidence>
<evidence type="ECO:0000256" key="4">
    <source>
        <dbReference type="ARBA" id="ARBA00022729"/>
    </source>
</evidence>
<dbReference type="CDD" id="cd00063">
    <property type="entry name" value="FN3"/>
    <property type="match status" value="3"/>
</dbReference>
<dbReference type="InterPro" id="IPR016130">
    <property type="entry name" value="Tyr_Pase_AS"/>
</dbReference>
<dbReference type="SMART" id="SM00409">
    <property type="entry name" value="IG"/>
    <property type="match status" value="2"/>
</dbReference>
<dbReference type="PANTHER" id="PTHR19134">
    <property type="entry name" value="RECEPTOR-TYPE TYROSINE-PROTEIN PHOSPHATASE"/>
    <property type="match status" value="1"/>
</dbReference>
<dbReference type="PROSITE" id="PS00383">
    <property type="entry name" value="TYR_PHOSPHATASE_1"/>
    <property type="match status" value="2"/>
</dbReference>
<feature type="region of interest" description="Disordered" evidence="12">
    <location>
        <begin position="923"/>
        <end position="944"/>
    </location>
</feature>
<evidence type="ECO:0000259" key="14">
    <source>
        <dbReference type="PROSITE" id="PS50055"/>
    </source>
</evidence>
<dbReference type="FunFam" id="3.90.190.10:FF:000092">
    <property type="entry name" value="Tyrosine-protein phosphatase 69D"/>
    <property type="match status" value="1"/>
</dbReference>
<evidence type="ECO:0000256" key="10">
    <source>
        <dbReference type="ARBA" id="ARBA00023319"/>
    </source>
</evidence>
<sequence>MKKCIGIIDQAHFSGVCLFLLFLPFLPLSFTLPAGQDTAEVAAVVDTNTTFVCSTRTERILWTRNGKNITKSDKRYVTRVTQVDDDDTVADKYSQELAIARVSLKDLGNYSCIDVDDGMEKLFFLQPLIPPKIVSKSSTRIRTNMNKEVTLFCLVEAFPPEEYKSSIEWRKEDVDGMDFAAVKEINLNLSNKTRIKQINETRMNVTLNLESVSKKHNGTYICRILIPRTGAEITGESSIFVLDRPEVRIDFVKAVGANKIFMNWTVNDGNDPVQQFYIQYQKEGDETFTYYKDRINGKNQSCVLENFDPSTNYQFKISAQNKIAMGPAYTHPMWVKTLEKDPVFIPSIEVKGNTHSTITIGWTPPPPDLLEYIQYYDLVVVNVENASEVKEAIHLQNSRNLPYMFDGLRTAAEYNFRVRACSELTKACGNWSESVTGTTMDGISSEPINLRISCVHYNISRRNFVEVTWEAPTKKNGKIISYHVVLSGMATFRSDHMVKNETWGPKTKSVDEKLPYRAIYEGIPPNTNYTIQVQAVTRSKKPGEPASQSCVMPPTVPDAIGKFLWGKVKTETNDWVFKLSLPRISERNGPICCYRIYMVRVSKEEMVRNLPPPEDLDVMTYQEVHAGNNSKGGAYIAEVMTGENFHTEIFLGDGKRMNGNVSEEQETEACRKCLEGAIWRSPAKKRTTTTTTTPKPILPEDIPTLPYLGLTEEVELTTVPAANRRRRRRQHFDEFKNAMLEDKTTTASPQAEASVFSVFDGQLDLKSEYTGFVEVIVKNRQGDKDQVLSSYSEYFQTMQAGAPPNLDDNSDNMTYILALVVQILLALIVIVLILLMSLCIIHRYYTKNVARGDEAISLRESLRALCGGRSQSNHHRHLIGTQSSKPPDIPPITKSDMVQAFMSRHKDSDYGFQHEFEMLPDRFSDRTTKNSDAKENSGKNRYPDIKSYDQTRVKLSTINSIIGSDYINANFVLGYKERKKFICAQGPMEGTVNDFWRMIWEQHLEIIVMLTNLEEYNKTKCAKYWPEKVNDATQFGDMSVTFVSEERFSDYLVRELKVVRRGNGYGEEEEDRRYITQYHYLMWKDFMAPEHPQGILKFIKQINAVYSLQRGPILVHCSAGVGRTGTLVALDSLTQQLDEEGHVAIFNTVCDMRHQRNFLVQSLKQYIFLYRALMEIAQFGSTLLPCKGLGAAVETLKSRQDSKEQCQLEVEFNKIKSAVDNTKKATFIASGEQNQSKNRSDSVLPFDKNRVILTPIPGRENSTYINASFIEGYDNSESFIIAQDPMEATIGDFWRMVSEQSINTIVMLSEIGDGPKKCPRYWADDEIQYEHISVKYIQSESCPYYTRREFNVTNVKIDDTIQVTQFQYNGWPTVDGEVPEVCRGIIELVDQALKHHNSQKAYNQSSPVAVHCSLGSDRSSIFVAMCFLVEQLRAEKRVDICTTVRKLRSQRNMMIDTYAQYEFLHRAIVNYADLHRLSLESPSD</sequence>
<reference evidence="18" key="1">
    <citation type="submission" date="2019-10" db="EMBL/GenBank/DDBJ databases">
        <title>Short sand fly seasons in Tbilisi, Georgia, hinder development of host immunity to saliva of the visceral leishmaniasis vector Phlebotomus kandelakii.</title>
        <authorList>
            <person name="Oliveira F."/>
            <person name="Giorgobiani E."/>
            <person name="Guimaraes-Costa A.B."/>
            <person name="Abdeladhim M."/>
            <person name="Oristian J."/>
            <person name="Tskhvaradze L."/>
            <person name="Tsertsvadze N."/>
            <person name="Zakalashvili M."/>
            <person name="Valenzuela J.G."/>
            <person name="Kamhawi S."/>
        </authorList>
    </citation>
    <scope>NUCLEOTIDE SEQUENCE</scope>
    <source>
        <strain evidence="18">Wild-capture in Tbilisi</strain>
        <tissue evidence="18">Salivary glands</tissue>
    </source>
</reference>
<dbReference type="SUPFAM" id="SSF48726">
    <property type="entry name" value="Immunoglobulin"/>
    <property type="match status" value="2"/>
</dbReference>
<keyword evidence="9" id="KW-1015">Disulfide bond</keyword>
<keyword evidence="4" id="KW-0732">Signal</keyword>
<dbReference type="InterPro" id="IPR003961">
    <property type="entry name" value="FN3_dom"/>
</dbReference>
<dbReference type="InterPro" id="IPR000242">
    <property type="entry name" value="PTP_cat"/>
</dbReference>
<dbReference type="InterPro" id="IPR007110">
    <property type="entry name" value="Ig-like_dom"/>
</dbReference>
<dbReference type="FunFam" id="2.60.40.10:FF:001818">
    <property type="entry name" value="Tyrosine-protein phosphatase 69D"/>
    <property type="match status" value="1"/>
</dbReference>
<feature type="domain" description="Fibronectin type-III" evidence="17">
    <location>
        <begin position="245"/>
        <end position="340"/>
    </location>
</feature>
<dbReference type="InterPro" id="IPR003595">
    <property type="entry name" value="Tyr_Pase_cat"/>
</dbReference>
<evidence type="ECO:0000256" key="7">
    <source>
        <dbReference type="ARBA" id="ARBA00022989"/>
    </source>
</evidence>
<dbReference type="InterPro" id="IPR013783">
    <property type="entry name" value="Ig-like_fold"/>
</dbReference>
<evidence type="ECO:0000259" key="16">
    <source>
        <dbReference type="PROSITE" id="PS50835"/>
    </source>
</evidence>